<feature type="compositionally biased region" description="Low complexity" evidence="1">
    <location>
        <begin position="102"/>
        <end position="115"/>
    </location>
</feature>
<evidence type="ECO:0000313" key="2">
    <source>
        <dbReference type="EMBL" id="KAI7841969.1"/>
    </source>
</evidence>
<dbReference type="AlphaFoldDB" id="A0AAD5H2P2"/>
<keyword evidence="3" id="KW-1185">Reference proteome</keyword>
<comment type="caution">
    <text evidence="2">The sequence shown here is derived from an EMBL/GenBank/DDBJ whole genome shotgun (WGS) entry which is preliminary data.</text>
</comment>
<feature type="region of interest" description="Disordered" evidence="1">
    <location>
        <begin position="221"/>
        <end position="245"/>
    </location>
</feature>
<feature type="region of interest" description="Disordered" evidence="1">
    <location>
        <begin position="1"/>
        <end position="30"/>
    </location>
</feature>
<dbReference type="Proteomes" id="UP001205105">
    <property type="component" value="Unassembled WGS sequence"/>
</dbReference>
<sequence length="245" mass="24481">MTHNAPGQGTAPPSCSLPNREQQQQGAAGKIKRALKLLFGAAHVSLHEVAGEQWVSPDELSGKAEEELRRAVKGKAKVGEPSAAPQAGPAALAHDSAWSMDQQQQQQRRQAQYQQPAAGEGQSVEERLRQAAAAVLGAGCPSVAQTIEDVYCAPGAGAGSSGAPSPRSRASPNCEQGVELAAVVTHDAHAAGPGPSSSGGSSAWDASLGLSSSGAWGYAPGLSSGAAEAGPSSSRAAGSSGSGSW</sequence>
<feature type="compositionally biased region" description="Polar residues" evidence="1">
    <location>
        <begin position="1"/>
        <end position="26"/>
    </location>
</feature>
<evidence type="ECO:0000313" key="3">
    <source>
        <dbReference type="Proteomes" id="UP001205105"/>
    </source>
</evidence>
<accession>A0AAD5H2P2</accession>
<organism evidence="2 3">
    <name type="scientific">Chlorella ohadii</name>
    <dbReference type="NCBI Taxonomy" id="2649997"/>
    <lineage>
        <taxon>Eukaryota</taxon>
        <taxon>Viridiplantae</taxon>
        <taxon>Chlorophyta</taxon>
        <taxon>core chlorophytes</taxon>
        <taxon>Trebouxiophyceae</taxon>
        <taxon>Chlorellales</taxon>
        <taxon>Chlorellaceae</taxon>
        <taxon>Chlorella clade</taxon>
        <taxon>Chlorella</taxon>
    </lineage>
</organism>
<proteinExistence type="predicted"/>
<feature type="region of interest" description="Disordered" evidence="1">
    <location>
        <begin position="57"/>
        <end position="125"/>
    </location>
</feature>
<feature type="compositionally biased region" description="Low complexity" evidence="1">
    <location>
        <begin position="221"/>
        <end position="239"/>
    </location>
</feature>
<evidence type="ECO:0000256" key="1">
    <source>
        <dbReference type="SAM" id="MobiDB-lite"/>
    </source>
</evidence>
<name>A0AAD5H2P2_9CHLO</name>
<protein>
    <submittedName>
        <fullName evidence="2">Uncharacterized protein</fullName>
    </submittedName>
</protein>
<feature type="compositionally biased region" description="Low complexity" evidence="1">
    <location>
        <begin position="81"/>
        <end position="93"/>
    </location>
</feature>
<dbReference type="EMBL" id="JADXDR010000058">
    <property type="protein sequence ID" value="KAI7841969.1"/>
    <property type="molecule type" value="Genomic_DNA"/>
</dbReference>
<reference evidence="2" key="1">
    <citation type="submission" date="2020-11" db="EMBL/GenBank/DDBJ databases">
        <title>Chlorella ohadii genome sequencing and assembly.</title>
        <authorList>
            <person name="Murik O."/>
            <person name="Treves H."/>
            <person name="Kedem I."/>
            <person name="Shotland Y."/>
            <person name="Kaplan A."/>
        </authorList>
    </citation>
    <scope>NUCLEOTIDE SEQUENCE</scope>
    <source>
        <strain evidence="2">1</strain>
    </source>
</reference>
<gene>
    <name evidence="2" type="ORF">COHA_004496</name>
</gene>
<feature type="compositionally biased region" description="Basic and acidic residues" evidence="1">
    <location>
        <begin position="60"/>
        <end position="70"/>
    </location>
</feature>